<dbReference type="AlphaFoldDB" id="A0A9D1UX14"/>
<evidence type="ECO:0000256" key="3">
    <source>
        <dbReference type="ARBA" id="ARBA00022692"/>
    </source>
</evidence>
<evidence type="ECO:0000256" key="7">
    <source>
        <dbReference type="SAM" id="Phobius"/>
    </source>
</evidence>
<gene>
    <name evidence="9" type="ORF">H9861_04030</name>
</gene>
<dbReference type="InterPro" id="IPR036259">
    <property type="entry name" value="MFS_trans_sf"/>
</dbReference>
<feature type="transmembrane region" description="Helical" evidence="7">
    <location>
        <begin position="385"/>
        <end position="409"/>
    </location>
</feature>
<feature type="transmembrane region" description="Helical" evidence="7">
    <location>
        <begin position="342"/>
        <end position="364"/>
    </location>
</feature>
<dbReference type="GO" id="GO:0005886">
    <property type="term" value="C:plasma membrane"/>
    <property type="evidence" value="ECO:0007669"/>
    <property type="project" value="UniProtKB-SubCell"/>
</dbReference>
<keyword evidence="3 7" id="KW-0812">Transmembrane</keyword>
<evidence type="ECO:0000259" key="8">
    <source>
        <dbReference type="PROSITE" id="PS50850"/>
    </source>
</evidence>
<dbReference type="InterPro" id="IPR020846">
    <property type="entry name" value="MFS_dom"/>
</dbReference>
<feature type="transmembrane region" description="Helical" evidence="7">
    <location>
        <begin position="21"/>
        <end position="38"/>
    </location>
</feature>
<dbReference type="PANTHER" id="PTHR23508">
    <property type="entry name" value="CARBOXYLIC ACID TRANSPORTER PROTEIN HOMOLOG"/>
    <property type="match status" value="1"/>
</dbReference>
<dbReference type="CDD" id="cd06174">
    <property type="entry name" value="MFS"/>
    <property type="match status" value="1"/>
</dbReference>
<accession>A0A9D1UX14</accession>
<feature type="region of interest" description="Disordered" evidence="6">
    <location>
        <begin position="447"/>
        <end position="466"/>
    </location>
</feature>
<reference evidence="9" key="2">
    <citation type="submission" date="2021-04" db="EMBL/GenBank/DDBJ databases">
        <authorList>
            <person name="Gilroy R."/>
        </authorList>
    </citation>
    <scope>NUCLEOTIDE SEQUENCE</scope>
    <source>
        <strain evidence="9">6627</strain>
    </source>
</reference>
<name>A0A9D1UX14_9LACO</name>
<dbReference type="PANTHER" id="PTHR23508:SF10">
    <property type="entry name" value="CARBOXYLIC ACID TRANSPORTER PROTEIN HOMOLOG"/>
    <property type="match status" value="1"/>
</dbReference>
<dbReference type="EMBL" id="DXFP01000033">
    <property type="protein sequence ID" value="HIX01904.1"/>
    <property type="molecule type" value="Genomic_DNA"/>
</dbReference>
<sequence length="466" mass="51845">MSNSISLNDPSLHWESRYKRNCFIYIIIYGLLGAVTGVTNNTLVSYLDLAAPKVVTGLNIYTAIGSLLMAIMLIYIHKTGYKKVLIVAPVLTVMTMIAMIFTDNTQVIAISYALLNAGVGIYDFMYPLMYSVYVPRKIRTFMMSAVMVTNLVTQAIVTFFGGKVVVWVFSKLMHISYDQASLLSGHQAKMTGNVLATYINSYKSVIYIAMGFTVLAFFCSLFLKERPSDYKETEAELEEREAKKAVNFKLLAKKDIVLFVTFLGLIRIGAYLITPYFPIYLNNFLHIQRGTVSTIITLQTFAMLIGYTFAPWLEKKLGSIVSISVMTLSCTPLMLLMAKGNIFGSGVAIAIGIVLFLRSGLANASMPIQQSLQMALVPKNLRPAFSSLITIVNSVIGIGVGIFTSTILLKNPSGYATAYYIAAVFYIVACILLLVLRKKYNRIMEKETDEEKIEREQEEAAEERGE</sequence>
<proteinExistence type="predicted"/>
<dbReference type="Gene3D" id="1.20.1250.20">
    <property type="entry name" value="MFS general substrate transporter like domains"/>
    <property type="match status" value="2"/>
</dbReference>
<feature type="domain" description="Major facilitator superfamily (MFS) profile" evidence="8">
    <location>
        <begin position="1"/>
        <end position="441"/>
    </location>
</feature>
<protein>
    <submittedName>
        <fullName evidence="9">MFS transporter</fullName>
    </submittedName>
</protein>
<keyword evidence="2" id="KW-0813">Transport</keyword>
<feature type="transmembrane region" description="Helical" evidence="7">
    <location>
        <begin position="415"/>
        <end position="436"/>
    </location>
</feature>
<feature type="transmembrane region" description="Helical" evidence="7">
    <location>
        <begin position="256"/>
        <end position="279"/>
    </location>
</feature>
<reference evidence="9" key="1">
    <citation type="journal article" date="2021" name="PeerJ">
        <title>Extensive microbial diversity within the chicken gut microbiome revealed by metagenomics and culture.</title>
        <authorList>
            <person name="Gilroy R."/>
            <person name="Ravi A."/>
            <person name="Getino M."/>
            <person name="Pursley I."/>
            <person name="Horton D.L."/>
            <person name="Alikhan N.F."/>
            <person name="Baker D."/>
            <person name="Gharbi K."/>
            <person name="Hall N."/>
            <person name="Watson M."/>
            <person name="Adriaenssens E.M."/>
            <person name="Foster-Nyarko E."/>
            <person name="Jarju S."/>
            <person name="Secka A."/>
            <person name="Antonio M."/>
            <person name="Oren A."/>
            <person name="Chaudhuri R.R."/>
            <person name="La Ragione R."/>
            <person name="Hildebrand F."/>
            <person name="Pallen M.J."/>
        </authorList>
    </citation>
    <scope>NUCLEOTIDE SEQUENCE</scope>
    <source>
        <strain evidence="9">6627</strain>
    </source>
</reference>
<dbReference type="GO" id="GO:0046943">
    <property type="term" value="F:carboxylic acid transmembrane transporter activity"/>
    <property type="evidence" value="ECO:0007669"/>
    <property type="project" value="TreeGrafter"/>
</dbReference>
<feature type="transmembrane region" description="Helical" evidence="7">
    <location>
        <begin position="205"/>
        <end position="223"/>
    </location>
</feature>
<organism evidence="9 10">
    <name type="scientific">Candidatus Ligilactobacillus excrementigallinarum</name>
    <dbReference type="NCBI Taxonomy" id="2838641"/>
    <lineage>
        <taxon>Bacteria</taxon>
        <taxon>Bacillati</taxon>
        <taxon>Bacillota</taxon>
        <taxon>Bacilli</taxon>
        <taxon>Lactobacillales</taxon>
        <taxon>Lactobacillaceae</taxon>
        <taxon>Ligilactobacillus</taxon>
    </lineage>
</organism>
<dbReference type="Pfam" id="PF07690">
    <property type="entry name" value="MFS_1"/>
    <property type="match status" value="1"/>
</dbReference>
<dbReference type="Proteomes" id="UP000823963">
    <property type="component" value="Unassembled WGS sequence"/>
</dbReference>
<feature type="transmembrane region" description="Helical" evidence="7">
    <location>
        <begin position="58"/>
        <end position="77"/>
    </location>
</feature>
<dbReference type="InterPro" id="IPR011701">
    <property type="entry name" value="MFS"/>
</dbReference>
<comment type="subcellular location">
    <subcellularLocation>
        <location evidence="1">Cell membrane</location>
        <topology evidence="1">Multi-pass membrane protein</topology>
    </subcellularLocation>
</comment>
<evidence type="ECO:0000256" key="6">
    <source>
        <dbReference type="SAM" id="MobiDB-lite"/>
    </source>
</evidence>
<evidence type="ECO:0000256" key="1">
    <source>
        <dbReference type="ARBA" id="ARBA00004651"/>
    </source>
</evidence>
<feature type="transmembrane region" description="Helical" evidence="7">
    <location>
        <begin position="141"/>
        <end position="169"/>
    </location>
</feature>
<dbReference type="SUPFAM" id="SSF103473">
    <property type="entry name" value="MFS general substrate transporter"/>
    <property type="match status" value="1"/>
</dbReference>
<comment type="caution">
    <text evidence="9">The sequence shown here is derived from an EMBL/GenBank/DDBJ whole genome shotgun (WGS) entry which is preliminary data.</text>
</comment>
<evidence type="ECO:0000256" key="5">
    <source>
        <dbReference type="ARBA" id="ARBA00023136"/>
    </source>
</evidence>
<feature type="transmembrane region" description="Helical" evidence="7">
    <location>
        <begin position="84"/>
        <end position="101"/>
    </location>
</feature>
<evidence type="ECO:0000313" key="9">
    <source>
        <dbReference type="EMBL" id="HIX01904.1"/>
    </source>
</evidence>
<keyword evidence="5 7" id="KW-0472">Membrane</keyword>
<keyword evidence="4 7" id="KW-1133">Transmembrane helix</keyword>
<dbReference type="PROSITE" id="PS50850">
    <property type="entry name" value="MFS"/>
    <property type="match status" value="1"/>
</dbReference>
<evidence type="ECO:0000256" key="2">
    <source>
        <dbReference type="ARBA" id="ARBA00022448"/>
    </source>
</evidence>
<feature type="transmembrane region" description="Helical" evidence="7">
    <location>
        <begin position="317"/>
        <end position="336"/>
    </location>
</feature>
<evidence type="ECO:0000256" key="4">
    <source>
        <dbReference type="ARBA" id="ARBA00022989"/>
    </source>
</evidence>
<feature type="transmembrane region" description="Helical" evidence="7">
    <location>
        <begin position="291"/>
        <end position="310"/>
    </location>
</feature>
<evidence type="ECO:0000313" key="10">
    <source>
        <dbReference type="Proteomes" id="UP000823963"/>
    </source>
</evidence>
<feature type="transmembrane region" description="Helical" evidence="7">
    <location>
        <begin position="107"/>
        <end position="129"/>
    </location>
</feature>